<name>A0ABP8IFD3_9GAMM</name>
<sequence>MVPDSREQYRVLTRLKTDMTRVKRKYIPDLKEFMALCASNYAKLARLTMLTELALNQSFSIPIEGQPNLLITLKQKSKHTATYELKQESHHFSLKRQYLVRMYHDAKVAEVLTGLNQGMLPPVFAYPNDEMKQPDEKIQLNRFLAEWLNFCLEFGQSHSLNTTQLVFFE</sequence>
<dbReference type="Pfam" id="PF06853">
    <property type="entry name" value="DUF1249"/>
    <property type="match status" value="1"/>
</dbReference>
<proteinExistence type="predicted"/>
<dbReference type="Proteomes" id="UP001501011">
    <property type="component" value="Unassembled WGS sequence"/>
</dbReference>
<evidence type="ECO:0000313" key="2">
    <source>
        <dbReference type="Proteomes" id="UP001501011"/>
    </source>
</evidence>
<accession>A0ABP8IFD3</accession>
<dbReference type="PANTHER" id="PTHR38774:SF1">
    <property type="entry name" value="CYTOPLASMIC PROTEIN"/>
    <property type="match status" value="1"/>
</dbReference>
<protein>
    <submittedName>
        <fullName evidence="1">DUF1249 family protein</fullName>
    </submittedName>
</protein>
<reference evidence="2" key="1">
    <citation type="journal article" date="2019" name="Int. J. Syst. Evol. Microbiol.">
        <title>The Global Catalogue of Microorganisms (GCM) 10K type strain sequencing project: providing services to taxonomists for standard genome sequencing and annotation.</title>
        <authorList>
            <consortium name="The Broad Institute Genomics Platform"/>
            <consortium name="The Broad Institute Genome Sequencing Center for Infectious Disease"/>
            <person name="Wu L."/>
            <person name="Ma J."/>
        </authorList>
    </citation>
    <scope>NUCLEOTIDE SEQUENCE [LARGE SCALE GENOMIC DNA]</scope>
    <source>
        <strain evidence="2">JCM 17728</strain>
    </source>
</reference>
<dbReference type="EMBL" id="BAABFV010000001">
    <property type="protein sequence ID" value="GAA4357592.1"/>
    <property type="molecule type" value="Genomic_DNA"/>
</dbReference>
<keyword evidence="2" id="KW-1185">Reference proteome</keyword>
<organism evidence="1 2">
    <name type="scientific">Kangiella marina</name>
    <dbReference type="NCBI Taxonomy" id="1079178"/>
    <lineage>
        <taxon>Bacteria</taxon>
        <taxon>Pseudomonadati</taxon>
        <taxon>Pseudomonadota</taxon>
        <taxon>Gammaproteobacteria</taxon>
        <taxon>Kangiellales</taxon>
        <taxon>Kangiellaceae</taxon>
        <taxon>Kangiella</taxon>
    </lineage>
</organism>
<dbReference type="InterPro" id="IPR009659">
    <property type="entry name" value="DUF1249"/>
</dbReference>
<comment type="caution">
    <text evidence="1">The sequence shown here is derived from an EMBL/GenBank/DDBJ whole genome shotgun (WGS) entry which is preliminary data.</text>
</comment>
<dbReference type="PANTHER" id="PTHR38774">
    <property type="entry name" value="CYTOPLASMIC PROTEIN-RELATED"/>
    <property type="match status" value="1"/>
</dbReference>
<evidence type="ECO:0000313" key="1">
    <source>
        <dbReference type="EMBL" id="GAA4357592.1"/>
    </source>
</evidence>
<gene>
    <name evidence="1" type="ORF">GCM10023151_06740</name>
</gene>